<sequence length="102" mass="10807">MADGYDVLFDELRAHASRLDALGERLGAALDAARQVSMGDEAYGKICSFFVPVVHAVSDPGVEVLGRAADSMAETAREVRETGQTYETTEQANTRPFAAGGA</sequence>
<feature type="compositionally biased region" description="Polar residues" evidence="1">
    <location>
        <begin position="82"/>
        <end position="94"/>
    </location>
</feature>
<dbReference type="OrthoDB" id="3385501at2"/>
<evidence type="ECO:0000313" key="2">
    <source>
        <dbReference type="EMBL" id="SHG10702.1"/>
    </source>
</evidence>
<name>A0A1M5H4Q3_STRHI</name>
<dbReference type="Pfam" id="PF10824">
    <property type="entry name" value="T7SS_ESX_EspC"/>
    <property type="match status" value="1"/>
</dbReference>
<feature type="region of interest" description="Disordered" evidence="1">
    <location>
        <begin position="78"/>
        <end position="102"/>
    </location>
</feature>
<dbReference type="AlphaFoldDB" id="A0A1M5H4Q3"/>
<accession>A0A1M5H4Q3</accession>
<dbReference type="InterPro" id="IPR022536">
    <property type="entry name" value="EspC"/>
</dbReference>
<evidence type="ECO:0000256" key="1">
    <source>
        <dbReference type="SAM" id="MobiDB-lite"/>
    </source>
</evidence>
<dbReference type="EMBL" id="FQVN01000006">
    <property type="protein sequence ID" value="SHG10702.1"/>
    <property type="molecule type" value="Genomic_DNA"/>
</dbReference>
<protein>
    <submittedName>
        <fullName evidence="2">Excreted virulence factor EspC, type VII ESX diderm</fullName>
    </submittedName>
</protein>
<evidence type="ECO:0000313" key="3">
    <source>
        <dbReference type="Proteomes" id="UP000184501"/>
    </source>
</evidence>
<dbReference type="Proteomes" id="UP000184501">
    <property type="component" value="Unassembled WGS sequence"/>
</dbReference>
<keyword evidence="3" id="KW-1185">Reference proteome</keyword>
<gene>
    <name evidence="2" type="ORF">SAMN05444320_106394</name>
</gene>
<proteinExistence type="predicted"/>
<reference evidence="2 3" key="1">
    <citation type="submission" date="2016-11" db="EMBL/GenBank/DDBJ databases">
        <authorList>
            <person name="Jaros S."/>
            <person name="Januszkiewicz K."/>
            <person name="Wedrychowicz H."/>
        </authorList>
    </citation>
    <scope>NUCLEOTIDE SEQUENCE [LARGE SCALE GENOMIC DNA]</scope>
    <source>
        <strain evidence="2 3">DSM 44523</strain>
    </source>
</reference>
<dbReference type="GO" id="GO:0009306">
    <property type="term" value="P:protein secretion"/>
    <property type="evidence" value="ECO:0007669"/>
    <property type="project" value="InterPro"/>
</dbReference>
<organism evidence="2 3">
    <name type="scientific">Streptoalloteichus hindustanus</name>
    <dbReference type="NCBI Taxonomy" id="2017"/>
    <lineage>
        <taxon>Bacteria</taxon>
        <taxon>Bacillati</taxon>
        <taxon>Actinomycetota</taxon>
        <taxon>Actinomycetes</taxon>
        <taxon>Pseudonocardiales</taxon>
        <taxon>Pseudonocardiaceae</taxon>
        <taxon>Streptoalloteichus</taxon>
    </lineage>
</organism>
<dbReference type="STRING" id="2017.SAMN05444320_106394"/>
<dbReference type="RefSeq" id="WP_073485686.1">
    <property type="nucleotide sequence ID" value="NZ_FQVN01000006.1"/>
</dbReference>